<evidence type="ECO:0000313" key="5">
    <source>
        <dbReference type="EMBL" id="CRL00121.1"/>
    </source>
</evidence>
<proteinExistence type="predicted"/>
<accession>A0A1J1INR1</accession>
<name>A0A1J1INR1_9DIPT</name>
<sequence length="208" mass="23597">MADVAPAATADAPPAPAPAAPEAPKPNGPAYWKFPPKPKRKGSLEGIDEDTKLSRDQLKTLKEAFRIFDSDNTGCIQLDVVKEILTLFNGHEVDDDELNEVMEEFDEDENGTIEFPEFIKLAEEFVEPEEDYNTAKKDLREIFMMYDREQKGYIPVADFKAILKELDNDLSDDEAEQMVKELDSDCSGTIEFEEFIDAMLGDDDDRRY</sequence>
<gene>
    <name evidence="5" type="primary">similar to Troponin C</name>
    <name evidence="5" type="ORF">CLUMA_CG013401</name>
</gene>
<dbReference type="PANTHER" id="PTHR23048:SF0">
    <property type="entry name" value="CALMODULIN LIKE 3"/>
    <property type="match status" value="1"/>
</dbReference>
<keyword evidence="6" id="KW-1185">Reference proteome</keyword>
<dbReference type="Gene3D" id="1.10.238.10">
    <property type="entry name" value="EF-hand"/>
    <property type="match status" value="2"/>
</dbReference>
<feature type="domain" description="EF-hand" evidence="4">
    <location>
        <begin position="93"/>
        <end position="128"/>
    </location>
</feature>
<dbReference type="SMART" id="SM00054">
    <property type="entry name" value="EFh"/>
    <property type="match status" value="4"/>
</dbReference>
<feature type="domain" description="EF-hand" evidence="4">
    <location>
        <begin position="170"/>
        <end position="205"/>
    </location>
</feature>
<dbReference type="PROSITE" id="PS00018">
    <property type="entry name" value="EF_HAND_1"/>
    <property type="match status" value="2"/>
</dbReference>
<feature type="compositionally biased region" description="Pro residues" evidence="3">
    <location>
        <begin position="13"/>
        <end position="27"/>
    </location>
</feature>
<evidence type="ECO:0000256" key="1">
    <source>
        <dbReference type="ARBA" id="ARBA00022737"/>
    </source>
</evidence>
<reference evidence="5 6" key="1">
    <citation type="submission" date="2015-04" db="EMBL/GenBank/DDBJ databases">
        <authorList>
            <person name="Syromyatnikov M.Y."/>
            <person name="Popov V.N."/>
        </authorList>
    </citation>
    <scope>NUCLEOTIDE SEQUENCE [LARGE SCALE GENOMIC DNA]</scope>
</reference>
<dbReference type="AlphaFoldDB" id="A0A1J1INR1"/>
<dbReference type="InterPro" id="IPR018247">
    <property type="entry name" value="EF_Hand_1_Ca_BS"/>
</dbReference>
<dbReference type="OrthoDB" id="26525at2759"/>
<dbReference type="Proteomes" id="UP000183832">
    <property type="component" value="Unassembled WGS sequence"/>
</dbReference>
<evidence type="ECO:0000256" key="3">
    <source>
        <dbReference type="SAM" id="MobiDB-lite"/>
    </source>
</evidence>
<dbReference type="Pfam" id="PF13499">
    <property type="entry name" value="EF-hand_7"/>
    <property type="match status" value="2"/>
</dbReference>
<dbReference type="PANTHER" id="PTHR23048">
    <property type="entry name" value="MYOSIN LIGHT CHAIN 1, 3"/>
    <property type="match status" value="1"/>
</dbReference>
<evidence type="ECO:0000256" key="2">
    <source>
        <dbReference type="ARBA" id="ARBA00022837"/>
    </source>
</evidence>
<dbReference type="PROSITE" id="PS50222">
    <property type="entry name" value="EF_HAND_2"/>
    <property type="match status" value="4"/>
</dbReference>
<evidence type="ECO:0000259" key="4">
    <source>
        <dbReference type="PROSITE" id="PS50222"/>
    </source>
</evidence>
<protein>
    <submittedName>
        <fullName evidence="5">CLUMA_CG013401, isoform A</fullName>
    </submittedName>
</protein>
<dbReference type="InterPro" id="IPR002048">
    <property type="entry name" value="EF_hand_dom"/>
</dbReference>
<dbReference type="InterPro" id="IPR050230">
    <property type="entry name" value="CALM/Myosin/TropC-like"/>
</dbReference>
<dbReference type="SUPFAM" id="SSF47473">
    <property type="entry name" value="EF-hand"/>
    <property type="match status" value="1"/>
</dbReference>
<dbReference type="InterPro" id="IPR011992">
    <property type="entry name" value="EF-hand-dom_pair"/>
</dbReference>
<keyword evidence="1" id="KW-0677">Repeat</keyword>
<feature type="region of interest" description="Disordered" evidence="3">
    <location>
        <begin position="1"/>
        <end position="48"/>
    </location>
</feature>
<feature type="domain" description="EF-hand" evidence="4">
    <location>
        <begin position="134"/>
        <end position="169"/>
    </location>
</feature>
<dbReference type="GO" id="GO:0005509">
    <property type="term" value="F:calcium ion binding"/>
    <property type="evidence" value="ECO:0007669"/>
    <property type="project" value="InterPro"/>
</dbReference>
<dbReference type="EMBL" id="CVRI01000054">
    <property type="protein sequence ID" value="CRL00121.1"/>
    <property type="molecule type" value="Genomic_DNA"/>
</dbReference>
<dbReference type="FunFam" id="1.10.238.10:FF:000001">
    <property type="entry name" value="Calmodulin 1"/>
    <property type="match status" value="1"/>
</dbReference>
<keyword evidence="2" id="KW-0106">Calcium</keyword>
<feature type="domain" description="EF-hand" evidence="4">
    <location>
        <begin position="56"/>
        <end position="91"/>
    </location>
</feature>
<feature type="compositionally biased region" description="Low complexity" evidence="3">
    <location>
        <begin position="1"/>
        <end position="12"/>
    </location>
</feature>
<dbReference type="GO" id="GO:0016460">
    <property type="term" value="C:myosin II complex"/>
    <property type="evidence" value="ECO:0007669"/>
    <property type="project" value="TreeGrafter"/>
</dbReference>
<dbReference type="STRING" id="568069.A0A1J1INR1"/>
<evidence type="ECO:0000313" key="6">
    <source>
        <dbReference type="Proteomes" id="UP000183832"/>
    </source>
</evidence>
<organism evidence="5 6">
    <name type="scientific">Clunio marinus</name>
    <dbReference type="NCBI Taxonomy" id="568069"/>
    <lineage>
        <taxon>Eukaryota</taxon>
        <taxon>Metazoa</taxon>
        <taxon>Ecdysozoa</taxon>
        <taxon>Arthropoda</taxon>
        <taxon>Hexapoda</taxon>
        <taxon>Insecta</taxon>
        <taxon>Pterygota</taxon>
        <taxon>Neoptera</taxon>
        <taxon>Endopterygota</taxon>
        <taxon>Diptera</taxon>
        <taxon>Nematocera</taxon>
        <taxon>Chironomoidea</taxon>
        <taxon>Chironomidae</taxon>
        <taxon>Clunio</taxon>
    </lineage>
</organism>